<dbReference type="PANTHER" id="PTHR33303">
    <property type="entry name" value="CYTOPLASMIC PROTEIN-RELATED"/>
    <property type="match status" value="1"/>
</dbReference>
<dbReference type="EMBL" id="JANJZL010000001">
    <property type="protein sequence ID" value="MCR2042954.1"/>
    <property type="molecule type" value="Genomic_DNA"/>
</dbReference>
<proteinExistence type="predicted"/>
<feature type="domain" description="CoA-binding" evidence="1">
    <location>
        <begin position="11"/>
        <end position="103"/>
    </location>
</feature>
<dbReference type="PANTHER" id="PTHR33303:SF2">
    <property type="entry name" value="COA-BINDING DOMAIN-CONTAINING PROTEIN"/>
    <property type="match status" value="1"/>
</dbReference>
<dbReference type="AlphaFoldDB" id="A0A9X2MFZ0"/>
<dbReference type="InterPro" id="IPR036291">
    <property type="entry name" value="NAD(P)-bd_dom_sf"/>
</dbReference>
<dbReference type="OrthoDB" id="9804695at2"/>
<evidence type="ECO:0000313" key="3">
    <source>
        <dbReference type="Proteomes" id="UP001142078"/>
    </source>
</evidence>
<comment type="caution">
    <text evidence="2">The sequence shown here is derived from an EMBL/GenBank/DDBJ whole genome shotgun (WGS) entry which is preliminary data.</text>
</comment>
<dbReference type="RefSeq" id="WP_050069789.1">
    <property type="nucleotide sequence ID" value="NZ_CABKTM010000043.1"/>
</dbReference>
<dbReference type="Pfam" id="PF13380">
    <property type="entry name" value="CoA_binding_2"/>
    <property type="match status" value="1"/>
</dbReference>
<name>A0A9X2MFZ0_9FIRM</name>
<evidence type="ECO:0000259" key="1">
    <source>
        <dbReference type="SMART" id="SM00881"/>
    </source>
</evidence>
<dbReference type="Proteomes" id="UP001142078">
    <property type="component" value="Unassembled WGS sequence"/>
</dbReference>
<dbReference type="SUPFAM" id="SSF51735">
    <property type="entry name" value="NAD(P)-binding Rossmann-fold domains"/>
    <property type="match status" value="1"/>
</dbReference>
<dbReference type="SMART" id="SM00881">
    <property type="entry name" value="CoA_binding"/>
    <property type="match status" value="1"/>
</dbReference>
<dbReference type="InterPro" id="IPR003781">
    <property type="entry name" value="CoA-bd"/>
</dbReference>
<sequence length="133" mass="15534">MKKMKKNKAEMLDKKVWAVVGATPSEEKFGYKIWEILREHDYETYGVNPKYDEIKGQKIYKSLKDIPVKPDVIDFVVPPKVTLAFLEEAKELGIEYLWFQPGTFDDNVIEKAEEMGFKILYHDCVLATLKEIE</sequence>
<gene>
    <name evidence="2" type="ORF">NSA23_02365</name>
</gene>
<keyword evidence="3" id="KW-1185">Reference proteome</keyword>
<organism evidence="2 3">
    <name type="scientific">Anaerosalibacter massiliensis</name>
    <dbReference type="NCBI Taxonomy" id="1347392"/>
    <lineage>
        <taxon>Bacteria</taxon>
        <taxon>Bacillati</taxon>
        <taxon>Bacillota</taxon>
        <taxon>Tissierellia</taxon>
        <taxon>Tissierellales</taxon>
        <taxon>Sporanaerobacteraceae</taxon>
        <taxon>Anaerosalibacter</taxon>
    </lineage>
</organism>
<reference evidence="2" key="1">
    <citation type="submission" date="2022-07" db="EMBL/GenBank/DDBJ databases">
        <title>Enhanced cultured diversity of the mouse gut microbiota enables custom-made synthetic communities.</title>
        <authorList>
            <person name="Afrizal A."/>
        </authorList>
    </citation>
    <scope>NUCLEOTIDE SEQUENCE</scope>
    <source>
        <strain evidence="2">DSM 29482</strain>
    </source>
</reference>
<dbReference type="Gene3D" id="3.40.50.720">
    <property type="entry name" value="NAD(P)-binding Rossmann-like Domain"/>
    <property type="match status" value="1"/>
</dbReference>
<accession>A0A9X2MFZ0</accession>
<protein>
    <submittedName>
        <fullName evidence="2">CoA-binding protein</fullName>
    </submittedName>
</protein>
<evidence type="ECO:0000313" key="2">
    <source>
        <dbReference type="EMBL" id="MCR2042954.1"/>
    </source>
</evidence>